<evidence type="ECO:0000313" key="2">
    <source>
        <dbReference type="Proteomes" id="UP000005510"/>
    </source>
</evidence>
<dbReference type="Proteomes" id="UP000005510">
    <property type="component" value="Unassembled WGS sequence"/>
</dbReference>
<dbReference type="STRING" id="537006.PRABACTJOHN_04254"/>
<comment type="caution">
    <text evidence="1">The sequence shown here is derived from an EMBL/GenBank/DDBJ whole genome shotgun (WGS) entry which is preliminary data.</text>
</comment>
<organism evidence="1 2">
    <name type="scientific">Parabacteroides johnsonii DSM 18315</name>
    <dbReference type="NCBI Taxonomy" id="537006"/>
    <lineage>
        <taxon>Bacteria</taxon>
        <taxon>Pseudomonadati</taxon>
        <taxon>Bacteroidota</taxon>
        <taxon>Bacteroidia</taxon>
        <taxon>Bacteroidales</taxon>
        <taxon>Tannerellaceae</taxon>
        <taxon>Parabacteroides</taxon>
    </lineage>
</organism>
<name>B7BGQ4_9BACT</name>
<dbReference type="AlphaFoldDB" id="B7BGQ4"/>
<sequence>MFFQDGGNLERTGKGRHFVFLAHASVRQVYLDDFSYRVCLSELVSGRTIRSARLCPGRKGRHAGCRTALHIRRSGRK</sequence>
<reference evidence="1 2" key="1">
    <citation type="submission" date="2008-10" db="EMBL/GenBank/DDBJ databases">
        <title>Draft genome sequence of Parabacteroides johnsonii (DSM 18315).</title>
        <authorList>
            <person name="Sudarsanam P."/>
            <person name="Ley R."/>
            <person name="Guruge J."/>
            <person name="Turnbaugh P.J."/>
            <person name="Mahowald M."/>
            <person name="Liep D."/>
            <person name="Gordon J."/>
        </authorList>
    </citation>
    <scope>NUCLEOTIDE SEQUENCE [LARGE SCALE GENOMIC DNA]</scope>
    <source>
        <strain evidence="1 2">DSM 18315</strain>
    </source>
</reference>
<accession>B7BGQ4</accession>
<protein>
    <submittedName>
        <fullName evidence="1">Uncharacterized protein</fullName>
    </submittedName>
</protein>
<gene>
    <name evidence="1" type="ORF">PRABACTJOHN_04254</name>
</gene>
<reference evidence="1 2" key="2">
    <citation type="submission" date="2008-10" db="EMBL/GenBank/DDBJ databases">
        <authorList>
            <person name="Fulton L."/>
            <person name="Clifton S."/>
            <person name="Fulton B."/>
            <person name="Xu J."/>
            <person name="Minx P."/>
            <person name="Pepin K.H."/>
            <person name="Johnson M."/>
            <person name="Bhonagiri V."/>
            <person name="Nash W.E."/>
            <person name="Mardis E.R."/>
            <person name="Wilson R.K."/>
        </authorList>
    </citation>
    <scope>NUCLEOTIDE SEQUENCE [LARGE SCALE GENOMIC DNA]</scope>
    <source>
        <strain evidence="1 2">DSM 18315</strain>
    </source>
</reference>
<proteinExistence type="predicted"/>
<dbReference type="HOGENOM" id="CLU_2634862_0_0_10"/>
<evidence type="ECO:0000313" key="1">
    <source>
        <dbReference type="EMBL" id="EEC94408.1"/>
    </source>
</evidence>
<dbReference type="EMBL" id="ABYH01000418">
    <property type="protein sequence ID" value="EEC94408.1"/>
    <property type="molecule type" value="Genomic_DNA"/>
</dbReference>